<organism evidence="2 3">
    <name type="scientific">Dyella soli</name>
    <dbReference type="NCBI Taxonomy" id="522319"/>
    <lineage>
        <taxon>Bacteria</taxon>
        <taxon>Pseudomonadati</taxon>
        <taxon>Pseudomonadota</taxon>
        <taxon>Gammaproteobacteria</taxon>
        <taxon>Lysobacterales</taxon>
        <taxon>Rhodanobacteraceae</taxon>
        <taxon>Dyella</taxon>
    </lineage>
</organism>
<dbReference type="EMBL" id="SJTG01000007">
    <property type="protein sequence ID" value="TCI06220.1"/>
    <property type="molecule type" value="Genomic_DNA"/>
</dbReference>
<feature type="chain" id="PRO_5020780255" evidence="1">
    <location>
        <begin position="21"/>
        <end position="260"/>
    </location>
</feature>
<feature type="signal peptide" evidence="1">
    <location>
        <begin position="1"/>
        <end position="20"/>
    </location>
</feature>
<keyword evidence="3" id="KW-1185">Reference proteome</keyword>
<sequence length="260" mass="28991">MITRIVFAAVLCAMASMVHGATDDFQTRALALINDQLPQDCPATLDRIDTVVSGNNGLRQEQWFVSTCMGEQEYWVSYYPPAAFPDRGVDMSVQRVADRSLSPPHDVPSASLPSTLRWSGLPDAYRTGATASMRNERQGEFNSTGMALIEEDLGPGCVVTKLERSSAMYGFNGSYGESWIVGTCRGLMKYAISRSPPDGHRYIEVQRTGFERTLRRYLNGRADDALMRGRPPEWLGIQRSRLPSWLSIPFNKASFPPRLD</sequence>
<gene>
    <name evidence="2" type="ORF">EZM97_35480</name>
</gene>
<evidence type="ECO:0000313" key="3">
    <source>
        <dbReference type="Proteomes" id="UP000291822"/>
    </source>
</evidence>
<reference evidence="2 3" key="1">
    <citation type="submission" date="2019-02" db="EMBL/GenBank/DDBJ databases">
        <title>Dyella amyloliquefaciens sp. nov., isolated from forest soil.</title>
        <authorList>
            <person name="Gao Z.-H."/>
            <person name="Qiu L.-H."/>
        </authorList>
    </citation>
    <scope>NUCLEOTIDE SEQUENCE [LARGE SCALE GENOMIC DNA]</scope>
    <source>
        <strain evidence="2 3">KACC 12747</strain>
    </source>
</reference>
<evidence type="ECO:0000313" key="2">
    <source>
        <dbReference type="EMBL" id="TCI06220.1"/>
    </source>
</evidence>
<comment type="caution">
    <text evidence="2">The sequence shown here is derived from an EMBL/GenBank/DDBJ whole genome shotgun (WGS) entry which is preliminary data.</text>
</comment>
<name>A0A4R0YJV8_9GAMM</name>
<keyword evidence="1" id="KW-0732">Signal</keyword>
<proteinExistence type="predicted"/>
<dbReference type="Proteomes" id="UP000291822">
    <property type="component" value="Unassembled WGS sequence"/>
</dbReference>
<dbReference type="RefSeq" id="WP_131152647.1">
    <property type="nucleotide sequence ID" value="NZ_SJTG01000007.1"/>
</dbReference>
<dbReference type="AlphaFoldDB" id="A0A4R0YJV8"/>
<protein>
    <submittedName>
        <fullName evidence="2">Uncharacterized protein</fullName>
    </submittedName>
</protein>
<evidence type="ECO:0000256" key="1">
    <source>
        <dbReference type="SAM" id="SignalP"/>
    </source>
</evidence>
<accession>A0A4R0YJV8</accession>